<dbReference type="RefSeq" id="XP_016608843.1">
    <property type="nucleotide sequence ID" value="XM_016757315.1"/>
</dbReference>
<dbReference type="OrthoDB" id="2128111at2759"/>
<keyword evidence="3" id="KW-1185">Reference proteome</keyword>
<evidence type="ECO:0000313" key="2">
    <source>
        <dbReference type="EMBL" id="KND00804.1"/>
    </source>
</evidence>
<proteinExistence type="predicted"/>
<protein>
    <submittedName>
        <fullName evidence="2">Uncharacterized protein</fullName>
    </submittedName>
</protein>
<dbReference type="GeneID" id="27692283"/>
<feature type="region of interest" description="Disordered" evidence="1">
    <location>
        <begin position="1"/>
        <end position="28"/>
    </location>
</feature>
<evidence type="ECO:0000313" key="3">
    <source>
        <dbReference type="Proteomes" id="UP000053201"/>
    </source>
</evidence>
<dbReference type="AlphaFoldDB" id="A0A0L0HIZ7"/>
<evidence type="ECO:0000256" key="1">
    <source>
        <dbReference type="SAM" id="MobiDB-lite"/>
    </source>
</evidence>
<dbReference type="VEuPathDB" id="FungiDB:SPPG_09158"/>
<accession>A0A0L0HIZ7</accession>
<reference evidence="2 3" key="1">
    <citation type="submission" date="2009-08" db="EMBL/GenBank/DDBJ databases">
        <title>The Genome Sequence of Spizellomyces punctatus strain DAOM BR117.</title>
        <authorList>
            <consortium name="The Broad Institute Genome Sequencing Platform"/>
            <person name="Russ C."/>
            <person name="Cuomo C."/>
            <person name="Shea T."/>
            <person name="Young S.K."/>
            <person name="Zeng Q."/>
            <person name="Koehrsen M."/>
            <person name="Haas B."/>
            <person name="Borodovsky M."/>
            <person name="Guigo R."/>
            <person name="Alvarado L."/>
            <person name="Berlin A."/>
            <person name="Bochicchio J."/>
            <person name="Borenstein D."/>
            <person name="Chapman S."/>
            <person name="Chen Z."/>
            <person name="Engels R."/>
            <person name="Freedman E."/>
            <person name="Gellesch M."/>
            <person name="Goldberg J."/>
            <person name="Griggs A."/>
            <person name="Gujja S."/>
            <person name="Heiman D."/>
            <person name="Hepburn T."/>
            <person name="Howarth C."/>
            <person name="Jen D."/>
            <person name="Larson L."/>
            <person name="Lewis B."/>
            <person name="Mehta T."/>
            <person name="Park D."/>
            <person name="Pearson M."/>
            <person name="Roberts A."/>
            <person name="Saif S."/>
            <person name="Shenoy N."/>
            <person name="Sisk P."/>
            <person name="Stolte C."/>
            <person name="Sykes S."/>
            <person name="Thomson T."/>
            <person name="Walk T."/>
            <person name="White J."/>
            <person name="Yandava C."/>
            <person name="Burger G."/>
            <person name="Gray M.W."/>
            <person name="Holland P.W.H."/>
            <person name="King N."/>
            <person name="Lang F.B.F."/>
            <person name="Roger A.J."/>
            <person name="Ruiz-Trillo I."/>
            <person name="Lander E."/>
            <person name="Nusbaum C."/>
        </authorList>
    </citation>
    <scope>NUCLEOTIDE SEQUENCE [LARGE SCALE GENOMIC DNA]</scope>
    <source>
        <strain evidence="2 3">DAOM BR117</strain>
    </source>
</reference>
<sequence>MHNLPTIISCTASRQPTSPSKSQRRSTAFTKFRRYSTAEQKLRDGRKKTSISRLARKHWEKKEKMSCVGKTGYGLRRQPLHDVPFKRRKTCASSSERQRLQRLKKEAFHELDKQIRREQMAIVQRIRYLDSLPARDREILLQAEMEVEQEDKDIKSEDDFHEILEDICAIDIAEDDYTEVLQFEYDENMNTTHWNSESFEIAMGGPGDLF</sequence>
<dbReference type="InParanoid" id="A0A0L0HIZ7"/>
<dbReference type="EMBL" id="KQ257455">
    <property type="protein sequence ID" value="KND00804.1"/>
    <property type="molecule type" value="Genomic_DNA"/>
</dbReference>
<name>A0A0L0HIZ7_SPIPD</name>
<organism evidence="2 3">
    <name type="scientific">Spizellomyces punctatus (strain DAOM BR117)</name>
    <dbReference type="NCBI Taxonomy" id="645134"/>
    <lineage>
        <taxon>Eukaryota</taxon>
        <taxon>Fungi</taxon>
        <taxon>Fungi incertae sedis</taxon>
        <taxon>Chytridiomycota</taxon>
        <taxon>Chytridiomycota incertae sedis</taxon>
        <taxon>Chytridiomycetes</taxon>
        <taxon>Spizellomycetales</taxon>
        <taxon>Spizellomycetaceae</taxon>
        <taxon>Spizellomyces</taxon>
    </lineage>
</organism>
<gene>
    <name evidence="2" type="ORF">SPPG_09158</name>
</gene>
<dbReference type="Proteomes" id="UP000053201">
    <property type="component" value="Unassembled WGS sequence"/>
</dbReference>